<dbReference type="Proteomes" id="UP000694523">
    <property type="component" value="Unplaced"/>
</dbReference>
<dbReference type="GO" id="GO:0043410">
    <property type="term" value="P:positive regulation of MAPK cascade"/>
    <property type="evidence" value="ECO:0007669"/>
    <property type="project" value="TreeGrafter"/>
</dbReference>
<dbReference type="PANTHER" id="PTHR16922">
    <property type="entry name" value="INTERLEUKIN 11"/>
    <property type="match status" value="1"/>
</dbReference>
<dbReference type="SUPFAM" id="SSF47266">
    <property type="entry name" value="4-helical cytokines"/>
    <property type="match status" value="1"/>
</dbReference>
<dbReference type="Pfam" id="PF07400">
    <property type="entry name" value="IL11"/>
    <property type="match status" value="1"/>
</dbReference>
<reference evidence="2" key="1">
    <citation type="submission" date="2025-08" db="UniProtKB">
        <authorList>
            <consortium name="Ensembl"/>
        </authorList>
    </citation>
    <scope>IDENTIFICATION</scope>
</reference>
<dbReference type="InterPro" id="IPR020438">
    <property type="entry name" value="IL-11"/>
</dbReference>
<keyword evidence="3" id="KW-1185">Reference proteome</keyword>
<keyword evidence="1" id="KW-0732">Signal</keyword>
<name>A0A8C6U409_9GOBI</name>
<protein>
    <recommendedName>
        <fullName evidence="4">Interleukin-11</fullName>
    </recommendedName>
</protein>
<reference evidence="2" key="2">
    <citation type="submission" date="2025-09" db="UniProtKB">
        <authorList>
            <consortium name="Ensembl"/>
        </authorList>
    </citation>
    <scope>IDENTIFICATION</scope>
</reference>
<evidence type="ECO:0000313" key="3">
    <source>
        <dbReference type="Proteomes" id="UP000694523"/>
    </source>
</evidence>
<feature type="chain" id="PRO_5034087950" description="Interleukin-11" evidence="1">
    <location>
        <begin position="27"/>
        <end position="199"/>
    </location>
</feature>
<dbReference type="GO" id="GO:0005737">
    <property type="term" value="C:cytoplasm"/>
    <property type="evidence" value="ECO:0007669"/>
    <property type="project" value="TreeGrafter"/>
</dbReference>
<evidence type="ECO:0000313" key="2">
    <source>
        <dbReference type="Ensembl" id="ENSNMLP00000027320.1"/>
    </source>
</evidence>
<dbReference type="PANTHER" id="PTHR16922:SF0">
    <property type="entry name" value="INTERLEUKIN-11"/>
    <property type="match status" value="1"/>
</dbReference>
<evidence type="ECO:0008006" key="4">
    <source>
        <dbReference type="Google" id="ProtNLM"/>
    </source>
</evidence>
<dbReference type="InterPro" id="IPR009079">
    <property type="entry name" value="4_helix_cytokine-like_core"/>
</dbReference>
<dbReference type="AlphaFoldDB" id="A0A8C6U409"/>
<evidence type="ECO:0000256" key="1">
    <source>
        <dbReference type="SAM" id="SignalP"/>
    </source>
</evidence>
<dbReference type="GO" id="GO:0005125">
    <property type="term" value="F:cytokine activity"/>
    <property type="evidence" value="ECO:0007669"/>
    <property type="project" value="TreeGrafter"/>
</dbReference>
<dbReference type="Gene3D" id="1.20.1250.10">
    <property type="match status" value="1"/>
</dbReference>
<dbReference type="GO" id="GO:0008083">
    <property type="term" value="F:growth factor activity"/>
    <property type="evidence" value="ECO:0007669"/>
    <property type="project" value="TreeGrafter"/>
</dbReference>
<dbReference type="GO" id="GO:0008284">
    <property type="term" value="P:positive regulation of cell population proliferation"/>
    <property type="evidence" value="ECO:0007669"/>
    <property type="project" value="TreeGrafter"/>
</dbReference>
<feature type="signal peptide" evidence="1">
    <location>
        <begin position="1"/>
        <end position="26"/>
    </location>
</feature>
<accession>A0A8C6U409</accession>
<sequence length="199" mass="22208">MKAFLSDSISCLVLLFLAEFIALSLSRPAHSPALCALFGSMAPQVERLLHLSKKLHDLELNLIAAADHRLDGLPRIPHTAAAFNTMKMNESISQLYNFTEVFRSHMDWLKTARENVSLPNQAAEGASRHLLQLAHLLNSTLHQVGAEVPQPSPLSLPVASSAFDALKFSVEISENLKAFSLWTKRSIRFLQRQSRCPRR</sequence>
<dbReference type="Ensembl" id="ENSNMLT00000030522.1">
    <property type="protein sequence ID" value="ENSNMLP00000027320.1"/>
    <property type="gene ID" value="ENSNMLG00000017407.1"/>
</dbReference>
<organism evidence="2 3">
    <name type="scientific">Neogobius melanostomus</name>
    <name type="common">round goby</name>
    <dbReference type="NCBI Taxonomy" id="47308"/>
    <lineage>
        <taxon>Eukaryota</taxon>
        <taxon>Metazoa</taxon>
        <taxon>Chordata</taxon>
        <taxon>Craniata</taxon>
        <taxon>Vertebrata</taxon>
        <taxon>Euteleostomi</taxon>
        <taxon>Actinopterygii</taxon>
        <taxon>Neopterygii</taxon>
        <taxon>Teleostei</taxon>
        <taxon>Neoteleostei</taxon>
        <taxon>Acanthomorphata</taxon>
        <taxon>Gobiaria</taxon>
        <taxon>Gobiiformes</taxon>
        <taxon>Gobioidei</taxon>
        <taxon>Gobiidae</taxon>
        <taxon>Benthophilinae</taxon>
        <taxon>Neogobiini</taxon>
        <taxon>Neogobius</taxon>
    </lineage>
</organism>
<proteinExistence type="predicted"/>